<evidence type="ECO:0000313" key="3">
    <source>
        <dbReference type="Proteomes" id="UP001215598"/>
    </source>
</evidence>
<name>A0AAD7IN39_9AGAR</name>
<organism evidence="2 3">
    <name type="scientific">Mycena metata</name>
    <dbReference type="NCBI Taxonomy" id="1033252"/>
    <lineage>
        <taxon>Eukaryota</taxon>
        <taxon>Fungi</taxon>
        <taxon>Dikarya</taxon>
        <taxon>Basidiomycota</taxon>
        <taxon>Agaricomycotina</taxon>
        <taxon>Agaricomycetes</taxon>
        <taxon>Agaricomycetidae</taxon>
        <taxon>Agaricales</taxon>
        <taxon>Marasmiineae</taxon>
        <taxon>Mycenaceae</taxon>
        <taxon>Mycena</taxon>
    </lineage>
</organism>
<dbReference type="EMBL" id="JARKIB010000084">
    <property type="protein sequence ID" value="KAJ7745083.1"/>
    <property type="molecule type" value="Genomic_DNA"/>
</dbReference>
<feature type="region of interest" description="Disordered" evidence="1">
    <location>
        <begin position="189"/>
        <end position="208"/>
    </location>
</feature>
<feature type="compositionally biased region" description="Low complexity" evidence="1">
    <location>
        <begin position="67"/>
        <end position="78"/>
    </location>
</feature>
<keyword evidence="3" id="KW-1185">Reference proteome</keyword>
<feature type="region of interest" description="Disordered" evidence="1">
    <location>
        <begin position="222"/>
        <end position="252"/>
    </location>
</feature>
<feature type="region of interest" description="Disordered" evidence="1">
    <location>
        <begin position="38"/>
        <end position="120"/>
    </location>
</feature>
<proteinExistence type="predicted"/>
<reference evidence="2" key="1">
    <citation type="submission" date="2023-03" db="EMBL/GenBank/DDBJ databases">
        <title>Massive genome expansion in bonnet fungi (Mycena s.s.) driven by repeated elements and novel gene families across ecological guilds.</title>
        <authorList>
            <consortium name="Lawrence Berkeley National Laboratory"/>
            <person name="Harder C.B."/>
            <person name="Miyauchi S."/>
            <person name="Viragh M."/>
            <person name="Kuo A."/>
            <person name="Thoen E."/>
            <person name="Andreopoulos B."/>
            <person name="Lu D."/>
            <person name="Skrede I."/>
            <person name="Drula E."/>
            <person name="Henrissat B."/>
            <person name="Morin E."/>
            <person name="Kohler A."/>
            <person name="Barry K."/>
            <person name="LaButti K."/>
            <person name="Morin E."/>
            <person name="Salamov A."/>
            <person name="Lipzen A."/>
            <person name="Mereny Z."/>
            <person name="Hegedus B."/>
            <person name="Baldrian P."/>
            <person name="Stursova M."/>
            <person name="Weitz H."/>
            <person name="Taylor A."/>
            <person name="Grigoriev I.V."/>
            <person name="Nagy L.G."/>
            <person name="Martin F."/>
            <person name="Kauserud H."/>
        </authorList>
    </citation>
    <scope>NUCLEOTIDE SEQUENCE</scope>
    <source>
        <strain evidence="2">CBHHK182m</strain>
    </source>
</reference>
<feature type="region of interest" description="Disordered" evidence="1">
    <location>
        <begin position="132"/>
        <end position="178"/>
    </location>
</feature>
<evidence type="ECO:0000256" key="1">
    <source>
        <dbReference type="SAM" id="MobiDB-lite"/>
    </source>
</evidence>
<comment type="caution">
    <text evidence="2">The sequence shown here is derived from an EMBL/GenBank/DDBJ whole genome shotgun (WGS) entry which is preliminary data.</text>
</comment>
<evidence type="ECO:0000313" key="2">
    <source>
        <dbReference type="EMBL" id="KAJ7745083.1"/>
    </source>
</evidence>
<dbReference type="AlphaFoldDB" id="A0AAD7IN39"/>
<protein>
    <submittedName>
        <fullName evidence="2">Uncharacterized protein</fullName>
    </submittedName>
</protein>
<gene>
    <name evidence="2" type="ORF">B0H16DRAFT_1462917</name>
</gene>
<feature type="compositionally biased region" description="Pro residues" evidence="1">
    <location>
        <begin position="191"/>
        <end position="200"/>
    </location>
</feature>
<feature type="compositionally biased region" description="Basic residues" evidence="1">
    <location>
        <begin position="54"/>
        <end position="64"/>
    </location>
</feature>
<dbReference type="Proteomes" id="UP001215598">
    <property type="component" value="Unassembled WGS sequence"/>
</dbReference>
<accession>A0AAD7IN39</accession>
<sequence length="252" mass="27667">MAYFSLSTTSFTSHRHSWKSLSDVATSVSLGRLRSASAPEPFVSSMAEPSIPSHKFRSPKKSILKRPTSPVYSSSSDSPPVPSAQPSPVQVDLWSACSPLTSDDTDKNTESLFTPSPRLKSSLMTRVRNIQIFAPSAPPPPPRRRRPSRAFPNLPPPPEWDEVSLTFDSDSDDDDQLSAPIARNVRFVVAAPPPPPPSPELPSRCWDEEPTWSEFMPNLLERVGSRNTTGNLEQVGPNPEESEEVQPQAAAR</sequence>